<dbReference type="PROSITE" id="PS00518">
    <property type="entry name" value="ZF_RING_1"/>
    <property type="match status" value="1"/>
</dbReference>
<evidence type="ECO:0000259" key="11">
    <source>
        <dbReference type="PROSITE" id="PS51635"/>
    </source>
</evidence>
<dbReference type="EMBL" id="JAQQWP010000003">
    <property type="protein sequence ID" value="KAK8124083.1"/>
    <property type="molecule type" value="Genomic_DNA"/>
</dbReference>
<dbReference type="GO" id="GO:0016042">
    <property type="term" value="P:lipid catabolic process"/>
    <property type="evidence" value="ECO:0007669"/>
    <property type="project" value="UniProtKB-UniRule"/>
</dbReference>
<evidence type="ECO:0000256" key="8">
    <source>
        <dbReference type="PROSITE-ProRule" id="PRU01161"/>
    </source>
</evidence>
<dbReference type="Pfam" id="PF01734">
    <property type="entry name" value="Patatin"/>
    <property type="match status" value="1"/>
</dbReference>
<dbReference type="GO" id="GO:0008270">
    <property type="term" value="F:zinc ion binding"/>
    <property type="evidence" value="ECO:0007669"/>
    <property type="project" value="UniProtKB-KW"/>
</dbReference>
<feature type="short sequence motif" description="GXSXG" evidence="8">
    <location>
        <begin position="760"/>
        <end position="764"/>
    </location>
</feature>
<dbReference type="Proteomes" id="UP001392437">
    <property type="component" value="Unassembled WGS sequence"/>
</dbReference>
<dbReference type="CDD" id="cd07199">
    <property type="entry name" value="Pat17_PNPLA8_PNPLA9_like"/>
    <property type="match status" value="1"/>
</dbReference>
<keyword evidence="2 7" id="KW-0863">Zinc-finger</keyword>
<gene>
    <name evidence="12" type="ORF">PG999_004001</name>
</gene>
<dbReference type="InterPro" id="IPR027417">
    <property type="entry name" value="P-loop_NTPase"/>
</dbReference>
<dbReference type="GO" id="GO:0016020">
    <property type="term" value="C:membrane"/>
    <property type="evidence" value="ECO:0007669"/>
    <property type="project" value="TreeGrafter"/>
</dbReference>
<reference evidence="12 13" key="1">
    <citation type="submission" date="2023-01" db="EMBL/GenBank/DDBJ databases">
        <title>Analysis of 21 Apiospora genomes using comparative genomics revels a genus with tremendous synthesis potential of carbohydrate active enzymes and secondary metabolites.</title>
        <authorList>
            <person name="Sorensen T."/>
        </authorList>
    </citation>
    <scope>NUCLEOTIDE SEQUENCE [LARGE SCALE GENOMIC DNA]</scope>
    <source>
        <strain evidence="12 13">CBS 117206</strain>
    </source>
</reference>
<sequence length="1342" mass="150966">MASNNTACKMCDSTSKPTSTCIQCSNFSFCDDCWSKWPLHEPGCFGYDGKPHEKSNAQVVKRLRDILQPQRTPKTHEDQLQQDDDTTWFGIERDSSNHATFQDYGRFATLMGESKDPGLQDKDRYPQLVSFIGQTGAGKSTIIKMLINRRTSHKQMPSPVTSSSDNDRIPTTGDVHLYADPGSFGGQVPMLYADCEGLDGGETVPKGLRHRLLSETPMNAGSRSPSLPDFNPSSKRANATTRMPHIHINPLIQTKRKLQKSRYSSTRNIAWADSPEKQKRGYAVLELYPRLLYTFSDVVVYVLRNARAFESTVLEKLLEWGQSSIDKSVNQPTLPHAVIVINATDKVDEKEWDVAEATRRFLNDIREAIDRDPRFGAYAQNWRRYRRIETTEDLLKCYYASITVVRVPASPRYMLIDTQVSKLFNVIQSHCRTSLITKKQARMLANADKLQIYLQAAYDHFTLNLHEPFDFVKEALKHSPISRDFGGNILKLALSIKESCSWIQGRTQLVFEYLADMIAHCDTVKLLDDAYVHFCKDALRLYLERYTPCSYVHPKYGRCCNFKNTHNAKGHQNNRGKPIGSGQYEPDLDPYYEASWISQIRTCINELQARNYKSFTEPSESRSAAVIHLEFVGFFYGALGGADLFSSHTACFCCLQGLPEYPLPCGHILCRQCVEAHATKSPQELVLQSCPLHTTTVWPSKFIIPVPPKFSGLRVLSLDGESCPNSGGIRGIVELQVLKAIEKELGPNLRIQHFLDLIVGTSTGGIIALGLGVRNWSVDECIYQFKNLCQEAFQPRELVGIPLLEKMAVLNHGSIYKTTPFQNILKKTFKSKSLFGDTGQGATAPIKVAITTATSVDQHPVVLANYNRLDPADYGEHSVPFPYRLLRGFSADPPIELPYEFHRPELINREFKVWEAARATSAAIPFFKTFTKEDTSATYMDGAIYHNNPVRVAHHELRLLSNEKPPDILISIGTGMNADIMHESSKPAAQEVKGQTLKSFCRVVLERFDYLLQCNRMWNDFMAEMAVADSSSRSSASSLRRRMLRINPDLKSRVPRLDAVDQFDSIEYATKRYMNSTQAKTREIVHKLVASTFFFEKESIKQVDSQFQCKGTLSCRFRHGSDETKALGDFLLRCVRGNFSPYFIIQDDENECDTIHFTDNVLADMKMRGVFDVMRPVLHLSRELSMAHISIVLQSDTYPPSARSKIPISGFPRRLASEDVELKVNVARSRHSRGQSGNVAPQAQEPPLAVRDSISGRVLRKLDTLLGPSDGPSSATGSASPSSRSPLSLRMASLHLPHAESSPLLVRNKSLEDNMPYSPTDVGQSRRSEASSEERFLSELEG</sequence>
<evidence type="ECO:0000256" key="7">
    <source>
        <dbReference type="PROSITE-ProRule" id="PRU00175"/>
    </source>
</evidence>
<evidence type="ECO:0000256" key="2">
    <source>
        <dbReference type="ARBA" id="ARBA00022771"/>
    </source>
</evidence>
<dbReference type="PANTHER" id="PTHR24185:SF1">
    <property type="entry name" value="CALCIUM-INDEPENDENT PHOSPHOLIPASE A2-GAMMA"/>
    <property type="match status" value="1"/>
</dbReference>
<keyword evidence="3 8" id="KW-0378">Hydrolase</keyword>
<evidence type="ECO:0008006" key="14">
    <source>
        <dbReference type="Google" id="ProtNLM"/>
    </source>
</evidence>
<feature type="region of interest" description="Disordered" evidence="9">
    <location>
        <begin position="215"/>
        <end position="237"/>
    </location>
</feature>
<keyword evidence="1" id="KW-0479">Metal-binding</keyword>
<feature type="compositionally biased region" description="Basic and acidic residues" evidence="9">
    <location>
        <begin position="1324"/>
        <end position="1342"/>
    </location>
</feature>
<feature type="compositionally biased region" description="Low complexity" evidence="9">
    <location>
        <begin position="1267"/>
        <end position="1294"/>
    </location>
</feature>
<feature type="compositionally biased region" description="Polar residues" evidence="9">
    <location>
        <begin position="216"/>
        <end position="237"/>
    </location>
</feature>
<dbReference type="GO" id="GO:0046486">
    <property type="term" value="P:glycerolipid metabolic process"/>
    <property type="evidence" value="ECO:0007669"/>
    <property type="project" value="UniProtKB-ARBA"/>
</dbReference>
<dbReference type="InterPro" id="IPR016035">
    <property type="entry name" value="Acyl_Trfase/lysoPLipase"/>
</dbReference>
<evidence type="ECO:0000256" key="4">
    <source>
        <dbReference type="ARBA" id="ARBA00022833"/>
    </source>
</evidence>
<feature type="region of interest" description="Disordered" evidence="9">
    <location>
        <begin position="1228"/>
        <end position="1250"/>
    </location>
</feature>
<keyword evidence="6 8" id="KW-0443">Lipid metabolism</keyword>
<feature type="active site" description="Nucleophile" evidence="8">
    <location>
        <position position="762"/>
    </location>
</feature>
<dbReference type="GO" id="GO:0047499">
    <property type="term" value="F:calcium-independent phospholipase A2 activity"/>
    <property type="evidence" value="ECO:0007669"/>
    <property type="project" value="TreeGrafter"/>
</dbReference>
<evidence type="ECO:0000256" key="3">
    <source>
        <dbReference type="ARBA" id="ARBA00022801"/>
    </source>
</evidence>
<comment type="caution">
    <text evidence="12">The sequence shown here is derived from an EMBL/GenBank/DDBJ whole genome shotgun (WGS) entry which is preliminary data.</text>
</comment>
<evidence type="ECO:0000256" key="9">
    <source>
        <dbReference type="SAM" id="MobiDB-lite"/>
    </source>
</evidence>
<accession>A0AAW0R519</accession>
<dbReference type="InterPro" id="IPR002641">
    <property type="entry name" value="PNPLA_dom"/>
</dbReference>
<keyword evidence="13" id="KW-1185">Reference proteome</keyword>
<comment type="caution">
    <text evidence="8">Lacks conserved residue(s) required for the propagation of feature annotation.</text>
</comment>
<evidence type="ECO:0000313" key="13">
    <source>
        <dbReference type="Proteomes" id="UP001392437"/>
    </source>
</evidence>
<dbReference type="InterPro" id="IPR017907">
    <property type="entry name" value="Znf_RING_CS"/>
</dbReference>
<dbReference type="PANTHER" id="PTHR24185">
    <property type="entry name" value="CALCIUM-INDEPENDENT PHOSPHOLIPASE A2-GAMMA"/>
    <property type="match status" value="1"/>
</dbReference>
<dbReference type="SUPFAM" id="SSF52540">
    <property type="entry name" value="P-loop containing nucleoside triphosphate hydrolases"/>
    <property type="match status" value="2"/>
</dbReference>
<keyword evidence="5 8" id="KW-0442">Lipid degradation</keyword>
<name>A0AAW0R519_9PEZI</name>
<evidence type="ECO:0000256" key="6">
    <source>
        <dbReference type="ARBA" id="ARBA00023098"/>
    </source>
</evidence>
<dbReference type="Gene3D" id="3.40.1090.10">
    <property type="entry name" value="Cytosolic phospholipase A2 catalytic domain"/>
    <property type="match status" value="1"/>
</dbReference>
<feature type="domain" description="PNPLA" evidence="11">
    <location>
        <begin position="722"/>
        <end position="954"/>
    </location>
</feature>
<keyword evidence="4" id="KW-0862">Zinc</keyword>
<dbReference type="InterPro" id="IPR001841">
    <property type="entry name" value="Znf_RING"/>
</dbReference>
<organism evidence="12 13">
    <name type="scientific">Apiospora kogelbergensis</name>
    <dbReference type="NCBI Taxonomy" id="1337665"/>
    <lineage>
        <taxon>Eukaryota</taxon>
        <taxon>Fungi</taxon>
        <taxon>Dikarya</taxon>
        <taxon>Ascomycota</taxon>
        <taxon>Pezizomycotina</taxon>
        <taxon>Sordariomycetes</taxon>
        <taxon>Xylariomycetidae</taxon>
        <taxon>Amphisphaeriales</taxon>
        <taxon>Apiosporaceae</taxon>
        <taxon>Apiospora</taxon>
    </lineage>
</organism>
<proteinExistence type="predicted"/>
<evidence type="ECO:0000313" key="12">
    <source>
        <dbReference type="EMBL" id="KAK8124083.1"/>
    </source>
</evidence>
<feature type="domain" description="RING-type" evidence="10">
    <location>
        <begin position="651"/>
        <end position="694"/>
    </location>
</feature>
<evidence type="ECO:0000259" key="10">
    <source>
        <dbReference type="PROSITE" id="PS50089"/>
    </source>
</evidence>
<feature type="short sequence motif" description="DGA/G" evidence="8">
    <location>
        <begin position="941"/>
        <end position="943"/>
    </location>
</feature>
<evidence type="ECO:0000256" key="5">
    <source>
        <dbReference type="ARBA" id="ARBA00022963"/>
    </source>
</evidence>
<feature type="active site" description="Proton acceptor" evidence="8">
    <location>
        <position position="941"/>
    </location>
</feature>
<feature type="region of interest" description="Disordered" evidence="9">
    <location>
        <begin position="1263"/>
        <end position="1342"/>
    </location>
</feature>
<evidence type="ECO:0000256" key="1">
    <source>
        <dbReference type="ARBA" id="ARBA00022723"/>
    </source>
</evidence>
<dbReference type="GO" id="GO:0019369">
    <property type="term" value="P:arachidonate metabolic process"/>
    <property type="evidence" value="ECO:0007669"/>
    <property type="project" value="TreeGrafter"/>
</dbReference>
<dbReference type="PROSITE" id="PS50089">
    <property type="entry name" value="ZF_RING_2"/>
    <property type="match status" value="1"/>
</dbReference>
<dbReference type="Gene3D" id="3.40.50.300">
    <property type="entry name" value="P-loop containing nucleotide triphosphate hydrolases"/>
    <property type="match status" value="1"/>
</dbReference>
<dbReference type="PROSITE" id="PS51635">
    <property type="entry name" value="PNPLA"/>
    <property type="match status" value="1"/>
</dbReference>
<protein>
    <recommendedName>
        <fullName evidence="14">Patatin-like phospholipase</fullName>
    </recommendedName>
</protein>
<dbReference type="SUPFAM" id="SSF52151">
    <property type="entry name" value="FabD/lysophospholipase-like"/>
    <property type="match status" value="1"/>
</dbReference>